<keyword evidence="3" id="KW-0227">DNA damage</keyword>
<dbReference type="WBParaSite" id="jg24688">
    <property type="protein sequence ID" value="jg24688"/>
    <property type="gene ID" value="jg24688"/>
</dbReference>
<reference evidence="13" key="1">
    <citation type="submission" date="2022-11" db="UniProtKB">
        <authorList>
            <consortium name="WormBaseParasite"/>
        </authorList>
    </citation>
    <scope>IDENTIFICATION</scope>
</reference>
<dbReference type="GO" id="GO:0005634">
    <property type="term" value="C:nucleus"/>
    <property type="evidence" value="ECO:0007669"/>
    <property type="project" value="UniProtKB-SubCell"/>
</dbReference>
<dbReference type="GO" id="GO:0006281">
    <property type="term" value="P:DNA repair"/>
    <property type="evidence" value="ECO:0007669"/>
    <property type="project" value="UniProtKB-KW"/>
</dbReference>
<keyword evidence="4" id="KW-0378">Hydrolase</keyword>
<accession>A0A915E0S6</accession>
<comment type="catalytic activity">
    <reaction evidence="9">
        <text>ATP + H2O = ADP + phosphate + H(+)</text>
        <dbReference type="Rhea" id="RHEA:13065"/>
        <dbReference type="ChEBI" id="CHEBI:15377"/>
        <dbReference type="ChEBI" id="CHEBI:15378"/>
        <dbReference type="ChEBI" id="CHEBI:30616"/>
        <dbReference type="ChEBI" id="CHEBI:43474"/>
        <dbReference type="ChEBI" id="CHEBI:456216"/>
        <dbReference type="EC" id="5.6.2.4"/>
    </reaction>
</comment>
<dbReference type="PANTHER" id="PTHR47961:SF12">
    <property type="entry name" value="HELICASE POLQ-LIKE"/>
    <property type="match status" value="1"/>
</dbReference>
<dbReference type="PROSITE" id="PS51194">
    <property type="entry name" value="HELICASE_CTER"/>
    <property type="match status" value="1"/>
</dbReference>
<dbReference type="InterPro" id="IPR027417">
    <property type="entry name" value="P-loop_NTPase"/>
</dbReference>
<keyword evidence="7" id="KW-0234">DNA repair</keyword>
<dbReference type="GO" id="GO:0043138">
    <property type="term" value="F:3'-5' DNA helicase activity"/>
    <property type="evidence" value="ECO:0007669"/>
    <property type="project" value="UniProtKB-EC"/>
</dbReference>
<evidence type="ECO:0000256" key="7">
    <source>
        <dbReference type="ARBA" id="ARBA00023204"/>
    </source>
</evidence>
<dbReference type="Proteomes" id="UP000887574">
    <property type="component" value="Unplaced"/>
</dbReference>
<evidence type="ECO:0000256" key="2">
    <source>
        <dbReference type="ARBA" id="ARBA00022741"/>
    </source>
</evidence>
<dbReference type="Gene3D" id="3.40.50.300">
    <property type="entry name" value="P-loop containing nucleotide triphosphate hydrolases"/>
    <property type="match status" value="2"/>
</dbReference>
<keyword evidence="12" id="KW-1185">Reference proteome</keyword>
<dbReference type="FunFam" id="3.40.50.300:FF:000813">
    <property type="entry name" value="helicase POLQ-like isoform X1"/>
    <property type="match status" value="1"/>
</dbReference>
<protein>
    <submittedName>
        <fullName evidence="13">Helicase POLQ-like</fullName>
    </submittedName>
</protein>
<dbReference type="CDD" id="cd18026">
    <property type="entry name" value="DEXHc_POLQ-like"/>
    <property type="match status" value="1"/>
</dbReference>
<proteinExistence type="predicted"/>
<evidence type="ECO:0000259" key="10">
    <source>
        <dbReference type="PROSITE" id="PS51192"/>
    </source>
</evidence>
<dbReference type="PANTHER" id="PTHR47961">
    <property type="entry name" value="DNA POLYMERASE THETA, PUTATIVE (AFU_ORTHOLOGUE AFUA_1G05260)-RELATED"/>
    <property type="match status" value="1"/>
</dbReference>
<evidence type="ECO:0000313" key="13">
    <source>
        <dbReference type="WBParaSite" id="jg24688"/>
    </source>
</evidence>
<keyword evidence="8" id="KW-0539">Nucleus</keyword>
<evidence type="ECO:0000256" key="4">
    <source>
        <dbReference type="ARBA" id="ARBA00022801"/>
    </source>
</evidence>
<dbReference type="CDD" id="cd18795">
    <property type="entry name" value="SF2_C_Ski2"/>
    <property type="match status" value="1"/>
</dbReference>
<dbReference type="InterPro" id="IPR050474">
    <property type="entry name" value="Hel308_SKI2-like"/>
</dbReference>
<dbReference type="SUPFAM" id="SSF52540">
    <property type="entry name" value="P-loop containing nucleoside triphosphate hydrolases"/>
    <property type="match status" value="1"/>
</dbReference>
<dbReference type="GO" id="GO:0005524">
    <property type="term" value="F:ATP binding"/>
    <property type="evidence" value="ECO:0007669"/>
    <property type="project" value="UniProtKB-KW"/>
</dbReference>
<dbReference type="Gene3D" id="1.10.150.20">
    <property type="entry name" value="5' to 3' exonuclease, C-terminal subdomain"/>
    <property type="match status" value="1"/>
</dbReference>
<dbReference type="InterPro" id="IPR001650">
    <property type="entry name" value="Helicase_C-like"/>
</dbReference>
<organism evidence="12 13">
    <name type="scientific">Ditylenchus dipsaci</name>
    <dbReference type="NCBI Taxonomy" id="166011"/>
    <lineage>
        <taxon>Eukaryota</taxon>
        <taxon>Metazoa</taxon>
        <taxon>Ecdysozoa</taxon>
        <taxon>Nematoda</taxon>
        <taxon>Chromadorea</taxon>
        <taxon>Rhabditida</taxon>
        <taxon>Tylenchina</taxon>
        <taxon>Tylenchomorpha</taxon>
        <taxon>Sphaerularioidea</taxon>
        <taxon>Anguinidae</taxon>
        <taxon>Anguininae</taxon>
        <taxon>Ditylenchus</taxon>
    </lineage>
</organism>
<dbReference type="PROSITE" id="PS51192">
    <property type="entry name" value="HELICASE_ATP_BIND_1"/>
    <property type="match status" value="1"/>
</dbReference>
<evidence type="ECO:0000313" key="12">
    <source>
        <dbReference type="Proteomes" id="UP000887574"/>
    </source>
</evidence>
<dbReference type="InterPro" id="IPR046931">
    <property type="entry name" value="HTH_61"/>
</dbReference>
<dbReference type="InterPro" id="IPR048960">
    <property type="entry name" value="POLQ-like_helical"/>
</dbReference>
<dbReference type="SMART" id="SM00490">
    <property type="entry name" value="HELICc"/>
    <property type="match status" value="1"/>
</dbReference>
<keyword evidence="2" id="KW-0547">Nucleotide-binding</keyword>
<dbReference type="Pfam" id="PF21099">
    <property type="entry name" value="POLQ_helical"/>
    <property type="match status" value="1"/>
</dbReference>
<keyword evidence="5" id="KW-0347">Helicase</keyword>
<evidence type="ECO:0000256" key="1">
    <source>
        <dbReference type="ARBA" id="ARBA00004123"/>
    </source>
</evidence>
<evidence type="ECO:0000256" key="8">
    <source>
        <dbReference type="ARBA" id="ARBA00023242"/>
    </source>
</evidence>
<dbReference type="Pfam" id="PF00271">
    <property type="entry name" value="Helicase_C"/>
    <property type="match status" value="1"/>
</dbReference>
<dbReference type="SUPFAM" id="SSF158702">
    <property type="entry name" value="Sec63 N-terminal domain-like"/>
    <property type="match status" value="1"/>
</dbReference>
<name>A0A915E0S6_9BILA</name>
<dbReference type="AlphaFoldDB" id="A0A915E0S6"/>
<evidence type="ECO:0000256" key="9">
    <source>
        <dbReference type="ARBA" id="ARBA00048988"/>
    </source>
</evidence>
<evidence type="ECO:0000256" key="3">
    <source>
        <dbReference type="ARBA" id="ARBA00022763"/>
    </source>
</evidence>
<evidence type="ECO:0000256" key="6">
    <source>
        <dbReference type="ARBA" id="ARBA00022840"/>
    </source>
</evidence>
<dbReference type="GO" id="GO:0003676">
    <property type="term" value="F:nucleic acid binding"/>
    <property type="evidence" value="ECO:0007669"/>
    <property type="project" value="InterPro"/>
</dbReference>
<dbReference type="SMART" id="SM00487">
    <property type="entry name" value="DEXDc"/>
    <property type="match status" value="1"/>
</dbReference>
<dbReference type="InterPro" id="IPR014001">
    <property type="entry name" value="Helicase_ATP-bd"/>
</dbReference>
<dbReference type="Pfam" id="PF00270">
    <property type="entry name" value="DEAD"/>
    <property type="match status" value="1"/>
</dbReference>
<dbReference type="InterPro" id="IPR011545">
    <property type="entry name" value="DEAD/DEAH_box_helicase_dom"/>
</dbReference>
<feature type="domain" description="Helicase ATP-binding" evidence="10">
    <location>
        <begin position="113"/>
        <end position="287"/>
    </location>
</feature>
<dbReference type="GO" id="GO:0016787">
    <property type="term" value="F:hydrolase activity"/>
    <property type="evidence" value="ECO:0007669"/>
    <property type="project" value="UniProtKB-KW"/>
</dbReference>
<comment type="subcellular location">
    <subcellularLocation>
        <location evidence="1">Nucleus</location>
    </subcellularLocation>
</comment>
<evidence type="ECO:0000259" key="11">
    <source>
        <dbReference type="PROSITE" id="PS51194"/>
    </source>
</evidence>
<keyword evidence="6" id="KW-0067">ATP-binding</keyword>
<dbReference type="Pfam" id="PF20470">
    <property type="entry name" value="HTH_61"/>
    <property type="match status" value="1"/>
</dbReference>
<dbReference type="Gene3D" id="1.10.3380.20">
    <property type="match status" value="1"/>
</dbReference>
<evidence type="ECO:0000256" key="5">
    <source>
        <dbReference type="ARBA" id="ARBA00022806"/>
    </source>
</evidence>
<feature type="domain" description="Helicase C-terminal" evidence="11">
    <location>
        <begin position="327"/>
        <end position="518"/>
    </location>
</feature>
<sequence>MADELNDSINLYSDVDLSFDPMITSTLDISTFSSAEKKMKFTPIKCPTKVLNESYGCDFSNLNDISINSSLPLCQRSFFELLMDLELPHEIAEAYKSRKIETLYEWQDECLSDKRLLDGENFILSLPTSAGKTLVAEILMLRETLVLKRNCIMIVPFVAIVQELVLSLSKFEHNFDICVEEYARKKGRIPPIKRRNGQCSIYICTIEKANVLINSLIDPASRLSSNIGLVIVDELHMLGDGFRGAHLEMCLTKLLRKINPQIVGMSATLSNLPELQRFLGDAHVFTTEFRPIELKQLFKVGSSLCSVETEKEEVDLGSKRNPEDPDGIFLLLNPILNERSIIIFCSSKEYCQNTCRLITRNIHQKVKEENKERREQIIDELKREGDNRIDPILEKGILAGIAYHHSDLTAEERLHVEAAFKEGVIRVICSTSTLAAGVNLPCRRVIIRTPYVGRARLTKGKYLQMIGRAGRAGLDRRGESIVMLKEAERIWFMEMVKGPMEACNSSLEDAYLLEAFYLDLIALKVCQSIEDLGDTMLNSTLYGIQKKDDVFFQLNAILDRCLNFSARIRWDVFLEQLLALSEGEQALLKSMGITKSDIGRQVGKDYQPDKKSEKLRVYIALMLHQLWNEKTLWDVSKMFDVSRGWIQNMLQKLTSCSCQELVSLMAIDYVKQSRAQLLYNQGFKTVQSIAETSQVFLSSSKWP</sequence>